<accession>A0A1J1IMW4</accession>
<dbReference type="Pfam" id="PF00856">
    <property type="entry name" value="SET"/>
    <property type="match status" value="1"/>
</dbReference>
<dbReference type="STRING" id="568069.A0A1J1IMW4"/>
<keyword evidence="3" id="KW-1185">Reference proteome</keyword>
<dbReference type="GO" id="GO:0008757">
    <property type="term" value="F:S-adenosylmethionine-dependent methyltransferase activity"/>
    <property type="evidence" value="ECO:0007669"/>
    <property type="project" value="UniProtKB-ARBA"/>
</dbReference>
<dbReference type="InterPro" id="IPR001214">
    <property type="entry name" value="SET_dom"/>
</dbReference>
<dbReference type="CDD" id="cd20071">
    <property type="entry name" value="SET_SMYD"/>
    <property type="match status" value="1"/>
</dbReference>
<evidence type="ECO:0000259" key="1">
    <source>
        <dbReference type="PROSITE" id="PS50280"/>
    </source>
</evidence>
<dbReference type="PROSITE" id="PS50280">
    <property type="entry name" value="SET"/>
    <property type="match status" value="1"/>
</dbReference>
<dbReference type="Gene3D" id="6.10.140.2220">
    <property type="match status" value="1"/>
</dbReference>
<dbReference type="OrthoDB" id="265717at2759"/>
<evidence type="ECO:0000313" key="3">
    <source>
        <dbReference type="Proteomes" id="UP000183832"/>
    </source>
</evidence>
<dbReference type="EMBL" id="CVRI01000055">
    <property type="protein sequence ID" value="CRL01571.1"/>
    <property type="molecule type" value="Genomic_DNA"/>
</dbReference>
<dbReference type="Gene3D" id="2.170.270.10">
    <property type="entry name" value="SET domain"/>
    <property type="match status" value="1"/>
</dbReference>
<sequence>MEIFSIQRNSEFGRFAIACQDLNAGEFLSEDFPFVIGPKASTTCCCLECYCPVDATSSGSRCDDCSWPLCHDCRKLSERPSHKRECEIFKAAKCKFYNLSVTNAICMQLDCITPLRVLLEKEFNSMRWHEEIEPMEHHRNERFGSPTWNADEQNVVGYLCGPCKMKQRGIDGELIQQVIGILEVNTFEGKTVKSHTMRCLYPKLSILSHSCTPNTTHSIHPSYGNKFTLRATIPIKQGSQLYTTYAYTLSGTAERQQHLKQGKFFQCHCERCLDPTELGTNFSSLKCQKCHLGYLLASDPLNSETIWKCNKCECEVTTVNIQSLLKTLQDEINSTRSIESLENLLEKYKTILHSNHFLMISIKNLLIDLYGHVRGYLLSELPESLLRRKIQLCTEVLQILDVFESGKSRARGLMLIELHQPITLHASCQYKLGKISNKEYLIELEKSQNILNESLEILSCEDESICQQRKLGKLSLNQLEKLIKDVKENCN</sequence>
<dbReference type="InterPro" id="IPR046341">
    <property type="entry name" value="SET_dom_sf"/>
</dbReference>
<dbReference type="AlphaFoldDB" id="A0A1J1IMW4"/>
<dbReference type="Proteomes" id="UP000183832">
    <property type="component" value="Unassembled WGS sequence"/>
</dbReference>
<organism evidence="2 3">
    <name type="scientific">Clunio marinus</name>
    <dbReference type="NCBI Taxonomy" id="568069"/>
    <lineage>
        <taxon>Eukaryota</taxon>
        <taxon>Metazoa</taxon>
        <taxon>Ecdysozoa</taxon>
        <taxon>Arthropoda</taxon>
        <taxon>Hexapoda</taxon>
        <taxon>Insecta</taxon>
        <taxon>Pterygota</taxon>
        <taxon>Neoptera</taxon>
        <taxon>Endopterygota</taxon>
        <taxon>Diptera</taxon>
        <taxon>Nematocera</taxon>
        <taxon>Chironomoidea</taxon>
        <taxon>Chironomidae</taxon>
        <taxon>Clunio</taxon>
    </lineage>
</organism>
<reference evidence="2 3" key="1">
    <citation type="submission" date="2015-04" db="EMBL/GenBank/DDBJ databases">
        <authorList>
            <person name="Syromyatnikov M.Y."/>
            <person name="Popov V.N."/>
        </authorList>
    </citation>
    <scope>NUCLEOTIDE SEQUENCE [LARGE SCALE GENOMIC DNA]</scope>
</reference>
<name>A0A1J1IMW4_9DIPT</name>
<dbReference type="GO" id="GO:0008170">
    <property type="term" value="F:N-methyltransferase activity"/>
    <property type="evidence" value="ECO:0007669"/>
    <property type="project" value="UniProtKB-ARBA"/>
</dbReference>
<gene>
    <name evidence="2" type="primary">similar to Protein msta</name>
    <name evidence="2" type="ORF">CLUMA_CG014189</name>
</gene>
<feature type="domain" description="SET" evidence="1">
    <location>
        <begin position="1"/>
        <end position="246"/>
    </location>
</feature>
<dbReference type="GO" id="GO:0008276">
    <property type="term" value="F:protein methyltransferase activity"/>
    <property type="evidence" value="ECO:0007669"/>
    <property type="project" value="UniProtKB-ARBA"/>
</dbReference>
<proteinExistence type="predicted"/>
<dbReference type="SUPFAM" id="SSF82199">
    <property type="entry name" value="SET domain"/>
    <property type="match status" value="1"/>
</dbReference>
<dbReference type="PANTHER" id="PTHR46455:SF7">
    <property type="entry name" value="RE12806P"/>
    <property type="match status" value="1"/>
</dbReference>
<protein>
    <submittedName>
        <fullName evidence="2">CLUMA_CG014189, isoform A</fullName>
    </submittedName>
</protein>
<dbReference type="PANTHER" id="PTHR46455">
    <property type="entry name" value="SET AND MYND DOMAIN CONTAINING, ARTHROPOD-SPECIFIC, MEMBER 4, ISOFORM A"/>
    <property type="match status" value="1"/>
</dbReference>
<dbReference type="InterPro" id="IPR053010">
    <property type="entry name" value="SET_SmydA-8"/>
</dbReference>
<dbReference type="Gene3D" id="1.10.220.160">
    <property type="match status" value="1"/>
</dbReference>
<evidence type="ECO:0000313" key="2">
    <source>
        <dbReference type="EMBL" id="CRL01571.1"/>
    </source>
</evidence>